<evidence type="ECO:0000256" key="12">
    <source>
        <dbReference type="SAM" id="MobiDB-lite"/>
    </source>
</evidence>
<dbReference type="PROSITE" id="PS50283">
    <property type="entry name" value="NA_SOLUT_SYMP_3"/>
    <property type="match status" value="1"/>
</dbReference>
<dbReference type="AlphaFoldDB" id="A0A423SNX3"/>
<dbReference type="OrthoDB" id="6358884at2759"/>
<dbReference type="Proteomes" id="UP000283509">
    <property type="component" value="Unassembled WGS sequence"/>
</dbReference>
<accession>A0A423SNX3</accession>
<evidence type="ECO:0000256" key="3">
    <source>
        <dbReference type="ARBA" id="ARBA00022448"/>
    </source>
</evidence>
<keyword evidence="6 13" id="KW-1133">Transmembrane helix</keyword>
<feature type="transmembrane region" description="Helical" evidence="13">
    <location>
        <begin position="197"/>
        <end position="215"/>
    </location>
</feature>
<protein>
    <recommendedName>
        <fullName evidence="16">Sodium-coupled monocarboxylate transporter 1</fullName>
    </recommendedName>
</protein>
<dbReference type="EMBL" id="QCYY01003016">
    <property type="protein sequence ID" value="ROT65920.1"/>
    <property type="molecule type" value="Genomic_DNA"/>
</dbReference>
<feature type="transmembrane region" description="Helical" evidence="13">
    <location>
        <begin position="284"/>
        <end position="308"/>
    </location>
</feature>
<evidence type="ECO:0000256" key="4">
    <source>
        <dbReference type="ARBA" id="ARBA00022475"/>
    </source>
</evidence>
<comment type="similarity">
    <text evidence="2 11">Belongs to the sodium:solute symporter (SSF) (TC 2.A.21) family.</text>
</comment>
<dbReference type="PANTHER" id="PTHR42985">
    <property type="entry name" value="SODIUM-COUPLED MONOCARBOXYLATE TRANSPORTER"/>
    <property type="match status" value="1"/>
</dbReference>
<comment type="subcellular location">
    <subcellularLocation>
        <location evidence="1">Cell membrane</location>
        <topology evidence="1">Multi-pass membrane protein</topology>
    </subcellularLocation>
</comment>
<feature type="region of interest" description="Disordered" evidence="12">
    <location>
        <begin position="438"/>
        <end position="457"/>
    </location>
</feature>
<dbReference type="NCBIfam" id="TIGR00813">
    <property type="entry name" value="sss"/>
    <property type="match status" value="1"/>
</dbReference>
<feature type="transmembrane region" description="Helical" evidence="13">
    <location>
        <begin position="165"/>
        <end position="185"/>
    </location>
</feature>
<evidence type="ECO:0000256" key="2">
    <source>
        <dbReference type="ARBA" id="ARBA00006434"/>
    </source>
</evidence>
<keyword evidence="9 13" id="KW-0472">Membrane</keyword>
<feature type="transmembrane region" description="Helical" evidence="13">
    <location>
        <begin position="244"/>
        <end position="263"/>
    </location>
</feature>
<evidence type="ECO:0000313" key="15">
    <source>
        <dbReference type="Proteomes" id="UP000283509"/>
    </source>
</evidence>
<reference evidence="14 15" key="2">
    <citation type="submission" date="2019-01" db="EMBL/GenBank/DDBJ databases">
        <title>The decoding of complex shrimp genome reveals the adaptation for benthos swimmer, frequently molting mechanism and breeding impact on genome.</title>
        <authorList>
            <person name="Sun Y."/>
            <person name="Gao Y."/>
            <person name="Yu Y."/>
        </authorList>
    </citation>
    <scope>NUCLEOTIDE SEQUENCE [LARGE SCALE GENOMIC DNA]</scope>
    <source>
        <tissue evidence="14">Muscle</tissue>
    </source>
</reference>
<gene>
    <name evidence="14" type="ORF">C7M84_016098</name>
</gene>
<evidence type="ECO:0000256" key="13">
    <source>
        <dbReference type="SAM" id="Phobius"/>
    </source>
</evidence>
<keyword evidence="3" id="KW-0813">Transport</keyword>
<evidence type="ECO:0008006" key="16">
    <source>
        <dbReference type="Google" id="ProtNLM"/>
    </source>
</evidence>
<keyword evidence="10" id="KW-0739">Sodium transport</keyword>
<feature type="compositionally biased region" description="Low complexity" evidence="12">
    <location>
        <begin position="438"/>
        <end position="447"/>
    </location>
</feature>
<feature type="transmembrane region" description="Helical" evidence="13">
    <location>
        <begin position="88"/>
        <end position="112"/>
    </location>
</feature>
<dbReference type="InterPro" id="IPR001734">
    <property type="entry name" value="Na/solute_symporter"/>
</dbReference>
<feature type="transmembrane region" description="Helical" evidence="13">
    <location>
        <begin position="17"/>
        <end position="36"/>
    </location>
</feature>
<proteinExistence type="inferred from homology"/>
<reference evidence="14 15" key="1">
    <citation type="submission" date="2018-04" db="EMBL/GenBank/DDBJ databases">
        <authorList>
            <person name="Zhang X."/>
            <person name="Yuan J."/>
            <person name="Li F."/>
            <person name="Xiang J."/>
        </authorList>
    </citation>
    <scope>NUCLEOTIDE SEQUENCE [LARGE SCALE GENOMIC DNA]</scope>
    <source>
        <tissue evidence="14">Muscle</tissue>
    </source>
</reference>
<evidence type="ECO:0000256" key="9">
    <source>
        <dbReference type="ARBA" id="ARBA00023136"/>
    </source>
</evidence>
<evidence type="ECO:0000313" key="14">
    <source>
        <dbReference type="EMBL" id="ROT65920.1"/>
    </source>
</evidence>
<keyword evidence="7" id="KW-0915">Sodium</keyword>
<keyword evidence="5 13" id="KW-0812">Transmembrane</keyword>
<dbReference type="STRING" id="6689.A0A423SNX3"/>
<evidence type="ECO:0000256" key="5">
    <source>
        <dbReference type="ARBA" id="ARBA00022692"/>
    </source>
</evidence>
<dbReference type="InterPro" id="IPR051163">
    <property type="entry name" value="Sodium:Solute_Symporter_SSF"/>
</dbReference>
<dbReference type="GO" id="GO:0015293">
    <property type="term" value="F:symporter activity"/>
    <property type="evidence" value="ECO:0007669"/>
    <property type="project" value="TreeGrafter"/>
</dbReference>
<dbReference type="PANTHER" id="PTHR42985:SF40">
    <property type="entry name" value="LD47995P-RELATED"/>
    <property type="match status" value="1"/>
</dbReference>
<dbReference type="GO" id="GO:0006814">
    <property type="term" value="P:sodium ion transport"/>
    <property type="evidence" value="ECO:0007669"/>
    <property type="project" value="UniProtKB-KW"/>
</dbReference>
<evidence type="ECO:0000256" key="11">
    <source>
        <dbReference type="RuleBase" id="RU362091"/>
    </source>
</evidence>
<organism evidence="14 15">
    <name type="scientific">Penaeus vannamei</name>
    <name type="common">Whiteleg shrimp</name>
    <name type="synonym">Litopenaeus vannamei</name>
    <dbReference type="NCBI Taxonomy" id="6689"/>
    <lineage>
        <taxon>Eukaryota</taxon>
        <taxon>Metazoa</taxon>
        <taxon>Ecdysozoa</taxon>
        <taxon>Arthropoda</taxon>
        <taxon>Crustacea</taxon>
        <taxon>Multicrustacea</taxon>
        <taxon>Malacostraca</taxon>
        <taxon>Eumalacostraca</taxon>
        <taxon>Eucarida</taxon>
        <taxon>Decapoda</taxon>
        <taxon>Dendrobranchiata</taxon>
        <taxon>Penaeoidea</taxon>
        <taxon>Penaeidae</taxon>
        <taxon>Penaeus</taxon>
    </lineage>
</organism>
<dbReference type="GO" id="GO:0005886">
    <property type="term" value="C:plasma membrane"/>
    <property type="evidence" value="ECO:0007669"/>
    <property type="project" value="UniProtKB-SubCell"/>
</dbReference>
<sequence length="457" mass="49722">MDVEASEAPTKFTVVDYVVFALMLVVSVGIGVYSSLRGKGASSTQAFLLGGRDMSLAPVAFSLTGGVISAISILGLPTELYLYGTQLVMNIFGAVVGVLVVRNVILPIVYPLRLVSIYQYIEIRFNSRALRKFATACQLLSSCFYVGLCLYAPSLALSSVTNLPTWASVIIMGSICTFYITIGGVKAVVYTDVIQTLVMFFGVLAVVIVVCRNMGGIEEVWEVAGQGGRLEFFNLDPSPFTRHTLWSTLVMGVFMVFSFLGVSQPQYQRFASVPTLAQAQLLSLLFLLGMSLLWGVFYTSGLVAYALYKDCDPLTSGKIEKPDQIIPYMVTDKLNHLTGMPGLFVAAVYGGVLSSLSSQGNAIACVVWEDFLKERPYFRDISDRSATNVIKFLSAASDVLLTLRIRTDLSPSGHKHLSLSRRSESDYLNVQQGLSLPSKSLSLAPSPLSRPRPLPQI</sequence>
<evidence type="ECO:0000256" key="6">
    <source>
        <dbReference type="ARBA" id="ARBA00022989"/>
    </source>
</evidence>
<name>A0A423SNX3_PENVA</name>
<evidence type="ECO:0000256" key="1">
    <source>
        <dbReference type="ARBA" id="ARBA00004651"/>
    </source>
</evidence>
<feature type="transmembrane region" description="Helical" evidence="13">
    <location>
        <begin position="133"/>
        <end position="153"/>
    </location>
</feature>
<feature type="compositionally biased region" description="Pro residues" evidence="12">
    <location>
        <begin position="448"/>
        <end position="457"/>
    </location>
</feature>
<dbReference type="Gene3D" id="1.20.1730.10">
    <property type="entry name" value="Sodium/glucose cotransporter"/>
    <property type="match status" value="1"/>
</dbReference>
<evidence type="ECO:0000256" key="10">
    <source>
        <dbReference type="ARBA" id="ARBA00023201"/>
    </source>
</evidence>
<evidence type="ECO:0000256" key="7">
    <source>
        <dbReference type="ARBA" id="ARBA00023053"/>
    </source>
</evidence>
<keyword evidence="4" id="KW-1003">Cell membrane</keyword>
<keyword evidence="15" id="KW-1185">Reference proteome</keyword>
<evidence type="ECO:0000256" key="8">
    <source>
        <dbReference type="ARBA" id="ARBA00023065"/>
    </source>
</evidence>
<feature type="transmembrane region" description="Helical" evidence="13">
    <location>
        <begin position="56"/>
        <end position="76"/>
    </location>
</feature>
<dbReference type="InterPro" id="IPR038377">
    <property type="entry name" value="Na/Glc_symporter_sf"/>
</dbReference>
<comment type="caution">
    <text evidence="14">The sequence shown here is derived from an EMBL/GenBank/DDBJ whole genome shotgun (WGS) entry which is preliminary data.</text>
</comment>
<keyword evidence="8" id="KW-0406">Ion transport</keyword>
<dbReference type="Pfam" id="PF00474">
    <property type="entry name" value="SSF"/>
    <property type="match status" value="1"/>
</dbReference>